<feature type="binding site" evidence="9">
    <location>
        <position position="132"/>
    </location>
    <ligand>
        <name>1-deoxy-D-xylulose 5-phosphate</name>
        <dbReference type="ChEBI" id="CHEBI:57792"/>
    </ligand>
</feature>
<sequence>MVVLGSTGSIGVNSLEIAKRFNLEIEALSCNKNYKLLNEQISKFSPKFVCIGDKFLKDKVNHNKVFIGENGLLDMLKECQSSKVVNALVGFAGLKPSILVQKLGKTLCLANKESLVAGGKFLDSKKIKAIDSEHFGLKFLLKDSLKIKKMIITASGGAFRDTPLGELKNATPQMALKHPNWKMGSKITIDSATMTNKLFEIMEAYWLYGVKNLDAIIEKSSTIHALIDFIDGSTTAHISIADMKLAISHAIIDDLNEEIVSNFDLLNLKKMEFQKIDLEKFPIFSLKDEVVKNPDLGTIINAANEIYVKKFLNNECKFLDNKKIVFESLDKFGSTKITDIDDLFELDFKVKEFALHI</sequence>
<dbReference type="InterPro" id="IPR036291">
    <property type="entry name" value="NAD(P)-bd_dom_sf"/>
</dbReference>
<feature type="domain" description="1-deoxy-D-xylulose 5-phosphate reductoisomerase N-terminal" evidence="10">
    <location>
        <begin position="1"/>
        <end position="119"/>
    </location>
</feature>
<name>A0A2P8R3W6_9BACT</name>
<protein>
    <recommendedName>
        <fullName evidence="9">1-deoxy-D-xylulose 5-phosphate reductoisomerase</fullName>
        <shortName evidence="9">DXP reductoisomerase</shortName>
        <ecNumber evidence="9">1.1.1.267</ecNumber>
    </recommendedName>
    <alternativeName>
        <fullName evidence="9">1-deoxyxylulose-5-phosphate reductoisomerase</fullName>
    </alternativeName>
    <alternativeName>
        <fullName evidence="9">2-C-methyl-D-erythritol 4-phosphate synthase</fullName>
    </alternativeName>
</protein>
<keyword evidence="5 9" id="KW-0560">Oxidoreductase</keyword>
<organism evidence="13 14">
    <name type="scientific">Campylobacter blaseri</name>
    <dbReference type="NCBI Taxonomy" id="2042961"/>
    <lineage>
        <taxon>Bacteria</taxon>
        <taxon>Pseudomonadati</taxon>
        <taxon>Campylobacterota</taxon>
        <taxon>Epsilonproteobacteria</taxon>
        <taxon>Campylobacterales</taxon>
        <taxon>Campylobacteraceae</taxon>
        <taxon>Campylobacter</taxon>
    </lineage>
</organism>
<dbReference type="InterPro" id="IPR013512">
    <property type="entry name" value="DXP_reductoisomerase_N"/>
</dbReference>
<feature type="binding site" evidence="9">
    <location>
        <position position="7"/>
    </location>
    <ligand>
        <name>NADPH</name>
        <dbReference type="ChEBI" id="CHEBI:57783"/>
    </ligand>
</feature>
<reference evidence="14" key="1">
    <citation type="submission" date="2017-10" db="EMBL/GenBank/DDBJ databases">
        <title>Campylobacter species from seals.</title>
        <authorList>
            <person name="Gilbert M.J."/>
            <person name="Zomer A.L."/>
            <person name="Timmerman A.J."/>
            <person name="Duim B."/>
            <person name="Wagenaar J.A."/>
        </authorList>
    </citation>
    <scope>NUCLEOTIDE SEQUENCE [LARGE SCALE GENOMIC DNA]</scope>
    <source>
        <strain evidence="14">17S00004-5</strain>
    </source>
</reference>
<dbReference type="EC" id="1.1.1.267" evidence="9"/>
<feature type="binding site" evidence="9">
    <location>
        <position position="131"/>
    </location>
    <ligand>
        <name>Mn(2+)</name>
        <dbReference type="ChEBI" id="CHEBI:29035"/>
    </ligand>
</feature>
<dbReference type="GO" id="GO:0030145">
    <property type="term" value="F:manganese ion binding"/>
    <property type="evidence" value="ECO:0007669"/>
    <property type="project" value="TreeGrafter"/>
</dbReference>
<evidence type="ECO:0000256" key="2">
    <source>
        <dbReference type="ARBA" id="ARBA00006825"/>
    </source>
</evidence>
<feature type="binding site" evidence="9">
    <location>
        <position position="111"/>
    </location>
    <ligand>
        <name>NADPH</name>
        <dbReference type="ChEBI" id="CHEBI:57783"/>
    </ligand>
</feature>
<evidence type="ECO:0000259" key="10">
    <source>
        <dbReference type="Pfam" id="PF02670"/>
    </source>
</evidence>
<feature type="binding site" evidence="9">
    <location>
        <position position="9"/>
    </location>
    <ligand>
        <name>NADPH</name>
        <dbReference type="ChEBI" id="CHEBI:57783"/>
    </ligand>
</feature>
<evidence type="ECO:0000259" key="11">
    <source>
        <dbReference type="Pfam" id="PF08436"/>
    </source>
</evidence>
<dbReference type="PIRSF" id="PIRSF006205">
    <property type="entry name" value="Dxp_reductismrs"/>
    <property type="match status" value="1"/>
</dbReference>
<feature type="domain" description="DXP reductoisomerase C-terminal" evidence="12">
    <location>
        <begin position="239"/>
        <end position="352"/>
    </location>
</feature>
<dbReference type="PANTHER" id="PTHR30525:SF0">
    <property type="entry name" value="1-DEOXY-D-XYLULOSE 5-PHOSPHATE REDUCTOISOMERASE, CHLOROPLASTIC"/>
    <property type="match status" value="1"/>
</dbReference>
<dbReference type="HAMAP" id="MF_00183">
    <property type="entry name" value="DXP_reductoisom"/>
    <property type="match status" value="1"/>
</dbReference>
<dbReference type="EMBL" id="PDHH01000001">
    <property type="protein sequence ID" value="PSM53204.1"/>
    <property type="molecule type" value="Genomic_DNA"/>
</dbReference>
<keyword evidence="14" id="KW-1185">Reference proteome</keyword>
<dbReference type="GO" id="GO:0070402">
    <property type="term" value="F:NADPH binding"/>
    <property type="evidence" value="ECO:0007669"/>
    <property type="project" value="InterPro"/>
</dbReference>
<evidence type="ECO:0000313" key="14">
    <source>
        <dbReference type="Proteomes" id="UP000240535"/>
    </source>
</evidence>
<dbReference type="UniPathway" id="UPA00056">
    <property type="reaction ID" value="UER00092"/>
</dbReference>
<feature type="domain" description="1-deoxy-D-xylulose 5-phosphate reductoisomerase C-terminal" evidence="11">
    <location>
        <begin position="128"/>
        <end position="208"/>
    </location>
</feature>
<feature type="binding site" evidence="9">
    <location>
        <position position="196"/>
    </location>
    <ligand>
        <name>1-deoxy-D-xylulose 5-phosphate</name>
        <dbReference type="ChEBI" id="CHEBI:57792"/>
    </ligand>
</feature>
<evidence type="ECO:0000256" key="4">
    <source>
        <dbReference type="ARBA" id="ARBA00022857"/>
    </source>
</evidence>
<dbReference type="Gene3D" id="3.40.50.720">
    <property type="entry name" value="NAD(P)-binding Rossmann-like Domain"/>
    <property type="match status" value="1"/>
</dbReference>
<dbReference type="OrthoDB" id="9806546at2"/>
<feature type="binding site" evidence="9">
    <location>
        <position position="133"/>
    </location>
    <ligand>
        <name>Mn(2+)</name>
        <dbReference type="ChEBI" id="CHEBI:29035"/>
    </ligand>
</feature>
<keyword evidence="4 9" id="KW-0521">NADP</keyword>
<dbReference type="InterPro" id="IPR026877">
    <property type="entry name" value="DXPR_C"/>
</dbReference>
<dbReference type="Pfam" id="PF08436">
    <property type="entry name" value="DXP_redisom_C"/>
    <property type="match status" value="1"/>
</dbReference>
<comment type="caution">
    <text evidence="9">Lacks conserved residue(s) required for the propagation of feature annotation.</text>
</comment>
<comment type="caution">
    <text evidence="13">The sequence shown here is derived from an EMBL/GenBank/DDBJ whole genome shotgun (WGS) entry which is preliminary data.</text>
</comment>
<comment type="pathway">
    <text evidence="1 9">Isoprenoid biosynthesis; isopentenyl diphosphate biosynthesis via DXP pathway; isopentenyl diphosphate from 1-deoxy-D-xylulose 5-phosphate: step 1/6.</text>
</comment>
<feature type="binding site" evidence="9">
    <location>
        <position position="178"/>
    </location>
    <ligand>
        <name>1-deoxy-D-xylulose 5-phosphate</name>
        <dbReference type="ChEBI" id="CHEBI:57792"/>
    </ligand>
</feature>
<dbReference type="GO" id="GO:0016853">
    <property type="term" value="F:isomerase activity"/>
    <property type="evidence" value="ECO:0007669"/>
    <property type="project" value="UniProtKB-KW"/>
</dbReference>
<dbReference type="SUPFAM" id="SSF55347">
    <property type="entry name" value="Glyceraldehyde-3-phosphate dehydrogenase-like, C-terminal domain"/>
    <property type="match status" value="1"/>
</dbReference>
<feature type="binding site" evidence="9">
    <location>
        <position position="200"/>
    </location>
    <ligand>
        <name>1-deoxy-D-xylulose 5-phosphate</name>
        <dbReference type="ChEBI" id="CHEBI:57792"/>
    </ligand>
</feature>
<dbReference type="GO" id="GO:0030604">
    <property type="term" value="F:1-deoxy-D-xylulose-5-phosphate reductoisomerase activity"/>
    <property type="evidence" value="ECO:0007669"/>
    <property type="project" value="UniProtKB-UniRule"/>
</dbReference>
<feature type="binding site" evidence="9">
    <location>
        <position position="197"/>
    </location>
    <ligand>
        <name>1-deoxy-D-xylulose 5-phosphate</name>
        <dbReference type="ChEBI" id="CHEBI:57792"/>
    </ligand>
</feature>
<evidence type="ECO:0000256" key="3">
    <source>
        <dbReference type="ARBA" id="ARBA00022723"/>
    </source>
</evidence>
<evidence type="ECO:0000256" key="9">
    <source>
        <dbReference type="HAMAP-Rule" id="MF_00183"/>
    </source>
</evidence>
<feature type="binding site" evidence="9">
    <location>
        <position position="33"/>
    </location>
    <ligand>
        <name>NADPH</name>
        <dbReference type="ChEBI" id="CHEBI:57783"/>
    </ligand>
</feature>
<accession>A0A2P8R3W6</accession>
<comment type="catalytic activity">
    <reaction evidence="8">
        <text>2-C-methyl-D-erythritol 4-phosphate + NADP(+) = 1-deoxy-D-xylulose 5-phosphate + NADPH + H(+)</text>
        <dbReference type="Rhea" id="RHEA:13717"/>
        <dbReference type="ChEBI" id="CHEBI:15378"/>
        <dbReference type="ChEBI" id="CHEBI:57783"/>
        <dbReference type="ChEBI" id="CHEBI:57792"/>
        <dbReference type="ChEBI" id="CHEBI:58262"/>
        <dbReference type="ChEBI" id="CHEBI:58349"/>
        <dbReference type="EC" id="1.1.1.267"/>
    </reaction>
    <physiologicalReaction direction="right-to-left" evidence="8">
        <dbReference type="Rhea" id="RHEA:13719"/>
    </physiologicalReaction>
</comment>
<comment type="cofactor">
    <cofactor evidence="9">
        <name>Mg(2+)</name>
        <dbReference type="ChEBI" id="CHEBI:18420"/>
    </cofactor>
    <cofactor evidence="9">
        <name>Mn(2+)</name>
        <dbReference type="ChEBI" id="CHEBI:29035"/>
    </cofactor>
</comment>
<evidence type="ECO:0000256" key="8">
    <source>
        <dbReference type="ARBA" id="ARBA00048543"/>
    </source>
</evidence>
<keyword evidence="7 9" id="KW-0414">Isoprene biosynthesis</keyword>
<proteinExistence type="inferred from homology"/>
<keyword evidence="3 9" id="KW-0479">Metal-binding</keyword>
<evidence type="ECO:0000256" key="7">
    <source>
        <dbReference type="ARBA" id="ARBA00023229"/>
    </source>
</evidence>
<comment type="function">
    <text evidence="9">Catalyzes the NADPH-dependent rearrangement and reduction of 1-deoxy-D-xylulose-5-phosphate (DXP) to 2-C-methyl-D-erythritol 4-phosphate (MEP).</text>
</comment>
<dbReference type="InterPro" id="IPR003821">
    <property type="entry name" value="DXP_reductoisomerase"/>
</dbReference>
<dbReference type="SUPFAM" id="SSF69055">
    <property type="entry name" value="1-deoxy-D-xylulose-5-phosphate reductoisomerase, C-terminal domain"/>
    <property type="match status" value="1"/>
</dbReference>
<keyword evidence="6 9" id="KW-0464">Manganese</keyword>
<feature type="binding site" evidence="9">
    <location>
        <position position="133"/>
    </location>
    <ligand>
        <name>1-deoxy-D-xylulose 5-phosphate</name>
        <dbReference type="ChEBI" id="CHEBI:57792"/>
    </ligand>
</feature>
<keyword evidence="13" id="KW-0413">Isomerase</keyword>
<feature type="binding site" evidence="9">
    <location>
        <position position="200"/>
    </location>
    <ligand>
        <name>Mn(2+)</name>
        <dbReference type="ChEBI" id="CHEBI:29035"/>
    </ligand>
</feature>
<dbReference type="Gene3D" id="1.10.1740.10">
    <property type="match status" value="1"/>
</dbReference>
<gene>
    <name evidence="9" type="primary">dxr</name>
    <name evidence="13" type="ORF">CQ405_01255</name>
</gene>
<comment type="similarity">
    <text evidence="2 9">Belongs to the DXR family.</text>
</comment>
<feature type="binding site" evidence="9">
    <location>
        <position position="184"/>
    </location>
    <ligand>
        <name>NADPH</name>
        <dbReference type="ChEBI" id="CHEBI:57783"/>
    </ligand>
</feature>
<dbReference type="Pfam" id="PF02670">
    <property type="entry name" value="DXP_reductoisom"/>
    <property type="match status" value="1"/>
</dbReference>
<feature type="binding site" evidence="9">
    <location>
        <position position="8"/>
    </location>
    <ligand>
        <name>NADPH</name>
        <dbReference type="ChEBI" id="CHEBI:57783"/>
    </ligand>
</feature>
<feature type="binding site" evidence="9">
    <location>
        <position position="113"/>
    </location>
    <ligand>
        <name>NADPH</name>
        <dbReference type="ChEBI" id="CHEBI:57783"/>
    </ligand>
</feature>
<dbReference type="Pfam" id="PF13288">
    <property type="entry name" value="DXPR_C"/>
    <property type="match status" value="1"/>
</dbReference>
<feature type="binding site" evidence="9">
    <location>
        <position position="155"/>
    </location>
    <ligand>
        <name>1-deoxy-D-xylulose 5-phosphate</name>
        <dbReference type="ChEBI" id="CHEBI:57792"/>
    </ligand>
</feature>
<dbReference type="Proteomes" id="UP000240535">
    <property type="component" value="Unassembled WGS sequence"/>
</dbReference>
<feature type="binding site" evidence="9">
    <location>
        <position position="32"/>
    </location>
    <ligand>
        <name>NADPH</name>
        <dbReference type="ChEBI" id="CHEBI:57783"/>
    </ligand>
</feature>
<dbReference type="PANTHER" id="PTHR30525">
    <property type="entry name" value="1-DEOXY-D-XYLULOSE 5-PHOSPHATE REDUCTOISOMERASE"/>
    <property type="match status" value="1"/>
</dbReference>
<feature type="binding site" evidence="9">
    <location>
        <position position="112"/>
    </location>
    <ligand>
        <name>1-deoxy-D-xylulose 5-phosphate</name>
        <dbReference type="ChEBI" id="CHEBI:57792"/>
    </ligand>
</feature>
<dbReference type="InterPro" id="IPR036169">
    <property type="entry name" value="DXPR_C_sf"/>
</dbReference>
<dbReference type="NCBIfam" id="TIGR00243">
    <property type="entry name" value="Dxr"/>
    <property type="match status" value="1"/>
</dbReference>
<evidence type="ECO:0000313" key="13">
    <source>
        <dbReference type="EMBL" id="PSM53204.1"/>
    </source>
</evidence>
<feature type="binding site" evidence="9">
    <location>
        <position position="10"/>
    </location>
    <ligand>
        <name>NADPH</name>
        <dbReference type="ChEBI" id="CHEBI:57783"/>
    </ligand>
</feature>
<evidence type="ECO:0000256" key="6">
    <source>
        <dbReference type="ARBA" id="ARBA00023211"/>
    </source>
</evidence>
<evidence type="ECO:0000259" key="12">
    <source>
        <dbReference type="Pfam" id="PF13288"/>
    </source>
</evidence>
<dbReference type="RefSeq" id="WP_106869763.1">
    <property type="nucleotide sequence ID" value="NZ_CP053841.1"/>
</dbReference>
<keyword evidence="9" id="KW-0460">Magnesium</keyword>
<evidence type="ECO:0000256" key="1">
    <source>
        <dbReference type="ARBA" id="ARBA00005094"/>
    </source>
</evidence>
<evidence type="ECO:0000256" key="5">
    <source>
        <dbReference type="ARBA" id="ARBA00023002"/>
    </source>
</evidence>
<dbReference type="GO" id="GO:0051484">
    <property type="term" value="P:isopentenyl diphosphate biosynthetic process, methylerythritol 4-phosphate pathway involved in terpenoid biosynthetic process"/>
    <property type="evidence" value="ECO:0007669"/>
    <property type="project" value="TreeGrafter"/>
</dbReference>
<dbReference type="AlphaFoldDB" id="A0A2P8R3W6"/>
<feature type="binding site" evidence="9">
    <location>
        <position position="191"/>
    </location>
    <ligand>
        <name>1-deoxy-D-xylulose 5-phosphate</name>
        <dbReference type="ChEBI" id="CHEBI:57792"/>
    </ligand>
</feature>
<dbReference type="InterPro" id="IPR013644">
    <property type="entry name" value="DXP_reductoisomerase_C"/>
</dbReference>
<dbReference type="SUPFAM" id="SSF51735">
    <property type="entry name" value="NAD(P)-binding Rossmann-fold domains"/>
    <property type="match status" value="1"/>
</dbReference>